<dbReference type="AlphaFoldDB" id="A0A4Z2IY59"/>
<comment type="caution">
    <text evidence="2">The sequence shown here is derived from an EMBL/GenBank/DDBJ whole genome shotgun (WGS) entry which is preliminary data.</text>
</comment>
<dbReference type="Proteomes" id="UP000314294">
    <property type="component" value="Unassembled WGS sequence"/>
</dbReference>
<feature type="region of interest" description="Disordered" evidence="1">
    <location>
        <begin position="82"/>
        <end position="102"/>
    </location>
</feature>
<accession>A0A4Z2IY59</accession>
<protein>
    <submittedName>
        <fullName evidence="2">Uncharacterized protein</fullName>
    </submittedName>
</protein>
<gene>
    <name evidence="2" type="ORF">EYF80_007263</name>
</gene>
<organism evidence="2 3">
    <name type="scientific">Liparis tanakae</name>
    <name type="common">Tanaka's snailfish</name>
    <dbReference type="NCBI Taxonomy" id="230148"/>
    <lineage>
        <taxon>Eukaryota</taxon>
        <taxon>Metazoa</taxon>
        <taxon>Chordata</taxon>
        <taxon>Craniata</taxon>
        <taxon>Vertebrata</taxon>
        <taxon>Euteleostomi</taxon>
        <taxon>Actinopterygii</taxon>
        <taxon>Neopterygii</taxon>
        <taxon>Teleostei</taxon>
        <taxon>Neoteleostei</taxon>
        <taxon>Acanthomorphata</taxon>
        <taxon>Eupercaria</taxon>
        <taxon>Perciformes</taxon>
        <taxon>Cottioidei</taxon>
        <taxon>Cottales</taxon>
        <taxon>Liparidae</taxon>
        <taxon>Liparis</taxon>
    </lineage>
</organism>
<evidence type="ECO:0000256" key="1">
    <source>
        <dbReference type="SAM" id="MobiDB-lite"/>
    </source>
</evidence>
<evidence type="ECO:0000313" key="2">
    <source>
        <dbReference type="EMBL" id="TNN82428.1"/>
    </source>
</evidence>
<reference evidence="2 3" key="1">
    <citation type="submission" date="2019-03" db="EMBL/GenBank/DDBJ databases">
        <title>First draft genome of Liparis tanakae, snailfish: a comprehensive survey of snailfish specific genes.</title>
        <authorList>
            <person name="Kim W."/>
            <person name="Song I."/>
            <person name="Jeong J.-H."/>
            <person name="Kim D."/>
            <person name="Kim S."/>
            <person name="Ryu S."/>
            <person name="Song J.Y."/>
            <person name="Lee S.K."/>
        </authorList>
    </citation>
    <scope>NUCLEOTIDE SEQUENCE [LARGE SCALE GENOMIC DNA]</scope>
    <source>
        <tissue evidence="2">Muscle</tissue>
    </source>
</reference>
<sequence>MKKMPKRFKTQDSVCCPGTDREVTNMVMQRSMNTVPIRLHMRRKRMDLQVYSGSRRRVCCLYFPLVYWLYSSPTGAVSVLSQSLHESPLHSQSKLPPEPVGE</sequence>
<keyword evidence="3" id="KW-1185">Reference proteome</keyword>
<evidence type="ECO:0000313" key="3">
    <source>
        <dbReference type="Proteomes" id="UP000314294"/>
    </source>
</evidence>
<dbReference type="EMBL" id="SRLO01000039">
    <property type="protein sequence ID" value="TNN82428.1"/>
    <property type="molecule type" value="Genomic_DNA"/>
</dbReference>
<feature type="compositionally biased region" description="Polar residues" evidence="1">
    <location>
        <begin position="82"/>
        <end position="94"/>
    </location>
</feature>
<proteinExistence type="predicted"/>
<name>A0A4Z2IY59_9TELE</name>